<dbReference type="InterPro" id="IPR006450">
    <property type="entry name" value="Phage_HK97_gp6-like"/>
</dbReference>
<dbReference type="AlphaFoldDB" id="A0A0B5ATY2"/>
<dbReference type="KEGG" id="jeo:JMA_27160"/>
<accession>A0A0B5ATY2</accession>
<evidence type="ECO:0000313" key="2">
    <source>
        <dbReference type="Proteomes" id="UP000031449"/>
    </source>
</evidence>
<organism evidence="1 2">
    <name type="scientific">Jeotgalibacillus malaysiensis</name>
    <dbReference type="NCBI Taxonomy" id="1508404"/>
    <lineage>
        <taxon>Bacteria</taxon>
        <taxon>Bacillati</taxon>
        <taxon>Bacillota</taxon>
        <taxon>Bacilli</taxon>
        <taxon>Bacillales</taxon>
        <taxon>Caryophanaceae</taxon>
        <taxon>Jeotgalibacillus</taxon>
    </lineage>
</organism>
<dbReference type="EMBL" id="CP009416">
    <property type="protein sequence ID" value="AJD92033.1"/>
    <property type="molecule type" value="Genomic_DNA"/>
</dbReference>
<name>A0A0B5ATY2_9BACL</name>
<dbReference type="BioCyc" id="JESP1508404:G14D9-11996-MONOMER"/>
<protein>
    <recommendedName>
        <fullName evidence="3">DNA-packaging protein</fullName>
    </recommendedName>
</protein>
<sequence length="95" mass="10675">MLEKVKKALRISNTAYDDEITDLIAAARDDLMIAGVLVEATTEVNPDPLITRAIVTYCKANFGYDNQEADRFHDAYVMLKQHLALSAEYRSPEVI</sequence>
<dbReference type="OrthoDB" id="2889166at2"/>
<dbReference type="Pfam" id="PF24829">
    <property type="entry name" value="Phage_connect_2"/>
    <property type="match status" value="1"/>
</dbReference>
<reference evidence="1 2" key="1">
    <citation type="submission" date="2014-08" db="EMBL/GenBank/DDBJ databases">
        <title>Complete genome of a marine bacteria Jeotgalibacillus malaysiensis.</title>
        <authorList>
            <person name="Yaakop A.S."/>
            <person name="Chan K.-G."/>
            <person name="Goh K.M."/>
        </authorList>
    </citation>
    <scope>NUCLEOTIDE SEQUENCE [LARGE SCALE GENOMIC DNA]</scope>
    <source>
        <strain evidence="1 2">D5</strain>
    </source>
</reference>
<gene>
    <name evidence="1" type="ORF">JMA_27160</name>
</gene>
<dbReference type="HOGENOM" id="CLU_172477_0_0_9"/>
<evidence type="ECO:0000313" key="1">
    <source>
        <dbReference type="EMBL" id="AJD92033.1"/>
    </source>
</evidence>
<dbReference type="Proteomes" id="UP000031449">
    <property type="component" value="Chromosome"/>
</dbReference>
<keyword evidence="2" id="KW-1185">Reference proteome</keyword>
<dbReference type="InterPro" id="IPR056951">
    <property type="entry name" value="Phage_connect_2"/>
</dbReference>
<proteinExistence type="predicted"/>
<dbReference type="STRING" id="1508404.JMA_27160"/>
<evidence type="ECO:0008006" key="3">
    <source>
        <dbReference type="Google" id="ProtNLM"/>
    </source>
</evidence>
<dbReference type="NCBIfam" id="TIGR01560">
    <property type="entry name" value="put_DNA_pack"/>
    <property type="match status" value="1"/>
</dbReference>